<dbReference type="PANTHER" id="PTHR14030">
    <property type="entry name" value="MITOTIC CHECKPOINT SERINE/THREONINE-PROTEIN KINASE BUB1"/>
    <property type="match status" value="1"/>
</dbReference>
<dbReference type="AlphaFoldDB" id="A0AAV2SX76"/>
<dbReference type="Proteomes" id="UP001497525">
    <property type="component" value="Unassembled WGS sequence"/>
</dbReference>
<evidence type="ECO:0000313" key="4">
    <source>
        <dbReference type="Proteomes" id="UP001497525"/>
    </source>
</evidence>
<dbReference type="SMART" id="SM00777">
    <property type="entry name" value="Mad3_BUB1_I"/>
    <property type="match status" value="1"/>
</dbReference>
<dbReference type="GO" id="GO:0004672">
    <property type="term" value="F:protein kinase activity"/>
    <property type="evidence" value="ECO:0007669"/>
    <property type="project" value="TreeGrafter"/>
</dbReference>
<evidence type="ECO:0000259" key="2">
    <source>
        <dbReference type="PROSITE" id="PS51489"/>
    </source>
</evidence>
<feature type="region of interest" description="Disordered" evidence="1">
    <location>
        <begin position="499"/>
        <end position="520"/>
    </location>
</feature>
<evidence type="ECO:0000313" key="3">
    <source>
        <dbReference type="EMBL" id="CAL5129747.1"/>
    </source>
</evidence>
<dbReference type="GO" id="GO:0051754">
    <property type="term" value="P:meiotic sister chromatid cohesion, centromeric"/>
    <property type="evidence" value="ECO:0007669"/>
    <property type="project" value="TreeGrafter"/>
</dbReference>
<dbReference type="EMBL" id="CAXLJL010000025">
    <property type="protein sequence ID" value="CAL5129747.1"/>
    <property type="molecule type" value="Genomic_DNA"/>
</dbReference>
<dbReference type="InterPro" id="IPR015661">
    <property type="entry name" value="Bub1/Mad3"/>
</dbReference>
<protein>
    <recommendedName>
        <fullName evidence="2">BUB1 N-terminal domain-containing protein</fullName>
    </recommendedName>
</protein>
<feature type="region of interest" description="Disordered" evidence="1">
    <location>
        <begin position="380"/>
        <end position="402"/>
    </location>
</feature>
<dbReference type="GO" id="GO:0007094">
    <property type="term" value="P:mitotic spindle assembly checkpoint signaling"/>
    <property type="evidence" value="ECO:0007669"/>
    <property type="project" value="InterPro"/>
</dbReference>
<dbReference type="Gene3D" id="1.25.40.430">
    <property type="match status" value="1"/>
</dbReference>
<evidence type="ECO:0000256" key="1">
    <source>
        <dbReference type="SAM" id="MobiDB-lite"/>
    </source>
</evidence>
<proteinExistence type="predicted"/>
<comment type="caution">
    <text evidence="3">The sequence shown here is derived from an EMBL/GenBank/DDBJ whole genome shotgun (WGS) entry which is preliminary data.</text>
</comment>
<reference evidence="3" key="1">
    <citation type="submission" date="2024-06" db="EMBL/GenBank/DDBJ databases">
        <authorList>
            <person name="Liu X."/>
            <person name="Lenzi L."/>
            <person name="Haldenby T S."/>
            <person name="Uol C."/>
        </authorList>
    </citation>
    <scope>NUCLEOTIDE SEQUENCE</scope>
</reference>
<dbReference type="PANTHER" id="PTHR14030:SF4">
    <property type="entry name" value="BUB1 KINASE, ISOFORM A-RELATED"/>
    <property type="match status" value="1"/>
</dbReference>
<gene>
    <name evidence="3" type="ORF">CDAUBV1_LOCUS821</name>
</gene>
<feature type="domain" description="BUB1 N-terminal" evidence="2">
    <location>
        <begin position="51"/>
        <end position="223"/>
    </location>
</feature>
<dbReference type="GO" id="GO:0005634">
    <property type="term" value="C:nucleus"/>
    <property type="evidence" value="ECO:0007669"/>
    <property type="project" value="TreeGrafter"/>
</dbReference>
<name>A0AAV2SX76_CALDB</name>
<sequence>MDKSDSFEWELSKENIQRLQRGRSVSLLNKVLSKCQSQEFQHKRQQLMQHFELKLASMESCYQKLRLYIRYWRWIEQVYPSAGPSANLENLLYRCLCDSYQLKDVKNDEDFVDVWLKLTEFCEQPAEMFELLFRQGVGTMCARFYVAWAEELERMNEYSRAASVYAHGLRAGAKPIFLLEDHAESFADHYKASGIHAGADRGSSATDIFDAPHASASAEPIRQSLAALRLIEPRGTGGDSNPSLRAPTMRTADMWDPDQGGVGSKNPQNLTRVSGPDPCPRLVFRAPSTSKPTGAPSLLHNLPTLNSENPSTSSVILPAGKPSSWQKENRIKVTPLITNRKTDTLKLNIPTTSVRPIAPQWQMYVDHGETTKSQNLVLQEVSPAQPSERSKSNVKSHKRKGLMDASRHLSGGIGVRHLPMWTLTNLINGDATDPAPPTSSDSRLSDSQELMTHLRLPSLPEKDLPKNAEFAISLKIIYSGAEEVSWEMFRGTCWERVHKPDSESANEQQQSTRDDDWDEEERKILHDIETVELEPDAPKYPDSEVTTVASSRHSLVKLLETIALGTAQ</sequence>
<dbReference type="GO" id="GO:0032991">
    <property type="term" value="C:protein-containing complex"/>
    <property type="evidence" value="ECO:0007669"/>
    <property type="project" value="UniProtKB-ARBA"/>
</dbReference>
<accession>A0AAV2SX76</accession>
<dbReference type="PROSITE" id="PS51489">
    <property type="entry name" value="BUB1_N"/>
    <property type="match status" value="1"/>
</dbReference>
<feature type="region of interest" description="Disordered" evidence="1">
    <location>
        <begin position="429"/>
        <end position="448"/>
    </location>
</feature>
<dbReference type="InterPro" id="IPR013212">
    <property type="entry name" value="Mad3/Bub1_I"/>
</dbReference>
<organism evidence="3 4">
    <name type="scientific">Calicophoron daubneyi</name>
    <name type="common">Rumen fluke</name>
    <name type="synonym">Paramphistomum daubneyi</name>
    <dbReference type="NCBI Taxonomy" id="300641"/>
    <lineage>
        <taxon>Eukaryota</taxon>
        <taxon>Metazoa</taxon>
        <taxon>Spiralia</taxon>
        <taxon>Lophotrochozoa</taxon>
        <taxon>Platyhelminthes</taxon>
        <taxon>Trematoda</taxon>
        <taxon>Digenea</taxon>
        <taxon>Plagiorchiida</taxon>
        <taxon>Pronocephalata</taxon>
        <taxon>Paramphistomoidea</taxon>
        <taxon>Paramphistomidae</taxon>
        <taxon>Calicophoron</taxon>
    </lineage>
</organism>
<feature type="compositionally biased region" description="Polar residues" evidence="1">
    <location>
        <begin position="438"/>
        <end position="448"/>
    </location>
</feature>
<dbReference type="Pfam" id="PF08311">
    <property type="entry name" value="Mad3_BUB1_I"/>
    <property type="match status" value="1"/>
</dbReference>